<dbReference type="AlphaFoldDB" id="A0A414J096"/>
<evidence type="ECO:0000259" key="1">
    <source>
        <dbReference type="Pfam" id="PF02742"/>
    </source>
</evidence>
<dbReference type="InterPro" id="IPR036421">
    <property type="entry name" value="Fe_dep_repressor_sf"/>
</dbReference>
<gene>
    <name evidence="2" type="ORF">DW740_16680</name>
</gene>
<evidence type="ECO:0000313" key="2">
    <source>
        <dbReference type="EMBL" id="RHE36559.1"/>
    </source>
</evidence>
<reference evidence="2 3" key="1">
    <citation type="submission" date="2018-08" db="EMBL/GenBank/DDBJ databases">
        <title>A genome reference for cultivated species of the human gut microbiota.</title>
        <authorList>
            <person name="Zou Y."/>
            <person name="Xue W."/>
            <person name="Luo G."/>
        </authorList>
    </citation>
    <scope>NUCLEOTIDE SEQUENCE [LARGE SCALE GENOMIC DNA]</scope>
    <source>
        <strain evidence="2 3">AM28-23</strain>
    </source>
</reference>
<dbReference type="Pfam" id="PF02742">
    <property type="entry name" value="Fe_dep_repr_C"/>
    <property type="match status" value="1"/>
</dbReference>
<dbReference type="EMBL" id="QSKF01000020">
    <property type="protein sequence ID" value="RHE36559.1"/>
    <property type="molecule type" value="Genomic_DNA"/>
</dbReference>
<dbReference type="InterPro" id="IPR001367">
    <property type="entry name" value="Fe_dep_repressor"/>
</dbReference>
<name>A0A414J096_9FIRM</name>
<dbReference type="GO" id="GO:0046983">
    <property type="term" value="F:protein dimerization activity"/>
    <property type="evidence" value="ECO:0007669"/>
    <property type="project" value="InterPro"/>
</dbReference>
<dbReference type="Proteomes" id="UP000283745">
    <property type="component" value="Unassembled WGS sequence"/>
</dbReference>
<feature type="domain" description="Iron dependent repressor metal binding and dimerisation" evidence="1">
    <location>
        <begin position="18"/>
        <end position="48"/>
    </location>
</feature>
<evidence type="ECO:0000313" key="3">
    <source>
        <dbReference type="Proteomes" id="UP000283745"/>
    </source>
</evidence>
<accession>A0A414J096</accession>
<dbReference type="GO" id="GO:0046914">
    <property type="term" value="F:transition metal ion binding"/>
    <property type="evidence" value="ECO:0007669"/>
    <property type="project" value="InterPro"/>
</dbReference>
<dbReference type="SUPFAM" id="SSF47979">
    <property type="entry name" value="Iron-dependent repressor protein, dimerization domain"/>
    <property type="match status" value="1"/>
</dbReference>
<protein>
    <recommendedName>
        <fullName evidence="1">Iron dependent repressor metal binding and dimerisation domain-containing protein</fullName>
    </recommendedName>
</protein>
<comment type="caution">
    <text evidence="2">The sequence shown here is derived from an EMBL/GenBank/DDBJ whole genome shotgun (WGS) entry which is preliminary data.</text>
</comment>
<organism evidence="2 3">
    <name type="scientific">Blautia obeum</name>
    <dbReference type="NCBI Taxonomy" id="40520"/>
    <lineage>
        <taxon>Bacteria</taxon>
        <taxon>Bacillati</taxon>
        <taxon>Bacillota</taxon>
        <taxon>Clostridia</taxon>
        <taxon>Lachnospirales</taxon>
        <taxon>Lachnospiraceae</taxon>
        <taxon>Blautia</taxon>
    </lineage>
</organism>
<proteinExistence type="predicted"/>
<sequence length="52" mass="5889">MLPCGMQSKKFPHELVITGNDWETAKQDACRIEHAISDTAFQKLKKKVQGTE</sequence>
<dbReference type="Gene3D" id="1.10.60.10">
    <property type="entry name" value="Iron dependent repressor, metal binding and dimerisation domain"/>
    <property type="match status" value="1"/>
</dbReference>
<dbReference type="RefSeq" id="WP_118050727.1">
    <property type="nucleotide sequence ID" value="NZ_CABJFK010000020.1"/>
</dbReference>